<protein>
    <recommendedName>
        <fullName evidence="3">Ubiquitin-like protease family profile domain-containing protein</fullName>
    </recommendedName>
</protein>
<name>A0ABD1REU5_9LAMI</name>
<gene>
    <name evidence="1" type="ORF">Adt_31079</name>
</gene>
<proteinExistence type="predicted"/>
<evidence type="ECO:0000313" key="2">
    <source>
        <dbReference type="Proteomes" id="UP001604336"/>
    </source>
</evidence>
<dbReference type="Proteomes" id="UP001604336">
    <property type="component" value="Unassembled WGS sequence"/>
</dbReference>
<dbReference type="EMBL" id="JBFOLK010000009">
    <property type="protein sequence ID" value="KAL2486323.1"/>
    <property type="molecule type" value="Genomic_DNA"/>
</dbReference>
<dbReference type="AlphaFoldDB" id="A0ABD1REU5"/>
<keyword evidence="2" id="KW-1185">Reference proteome</keyword>
<evidence type="ECO:0008006" key="3">
    <source>
        <dbReference type="Google" id="ProtNLM"/>
    </source>
</evidence>
<comment type="caution">
    <text evidence="1">The sequence shown here is derived from an EMBL/GenBank/DDBJ whole genome shotgun (WGS) entry which is preliminary data.</text>
</comment>
<reference evidence="2" key="1">
    <citation type="submission" date="2024-07" db="EMBL/GenBank/DDBJ databases">
        <title>Two chromosome-level genome assemblies of Korean endemic species Abeliophyllum distichum and Forsythia ovata (Oleaceae).</title>
        <authorList>
            <person name="Jang H."/>
        </authorList>
    </citation>
    <scope>NUCLEOTIDE SEQUENCE [LARGE SCALE GENOMIC DNA]</scope>
</reference>
<accession>A0ABD1REU5</accession>
<sequence>MEVAQEEIVDTYVDTTVDGAQVEAIITGVDTPVKGEAEVAVDTGIGKMMEGDEEKVDQPRRWTTRSVRRKDVQEKPKVFLRRSQWRKHVDAMTFDLFLKVELVKDKEFTACVSHQLDHLKLKDAKKWFHDVFTEGAWLSDEHVDLAMQLMCQRMIKYPKSFGRPRVILDVNFYVNCMLTMLELDATVHLTELPEGFHSYLEGEFPKHGQK</sequence>
<organism evidence="1 2">
    <name type="scientific">Abeliophyllum distichum</name>
    <dbReference type="NCBI Taxonomy" id="126358"/>
    <lineage>
        <taxon>Eukaryota</taxon>
        <taxon>Viridiplantae</taxon>
        <taxon>Streptophyta</taxon>
        <taxon>Embryophyta</taxon>
        <taxon>Tracheophyta</taxon>
        <taxon>Spermatophyta</taxon>
        <taxon>Magnoliopsida</taxon>
        <taxon>eudicotyledons</taxon>
        <taxon>Gunneridae</taxon>
        <taxon>Pentapetalae</taxon>
        <taxon>asterids</taxon>
        <taxon>lamiids</taxon>
        <taxon>Lamiales</taxon>
        <taxon>Oleaceae</taxon>
        <taxon>Forsythieae</taxon>
        <taxon>Abeliophyllum</taxon>
    </lineage>
</organism>
<evidence type="ECO:0000313" key="1">
    <source>
        <dbReference type="EMBL" id="KAL2486323.1"/>
    </source>
</evidence>